<comment type="similarity">
    <text evidence="6">Belongs to the azoreductase type 1 family.</text>
</comment>
<evidence type="ECO:0000256" key="3">
    <source>
        <dbReference type="ARBA" id="ARBA00023002"/>
    </source>
</evidence>
<feature type="binding site" evidence="6">
    <location>
        <begin position="148"/>
        <end position="151"/>
    </location>
    <ligand>
        <name>FMN</name>
        <dbReference type="ChEBI" id="CHEBI:58210"/>
    </ligand>
</feature>
<keyword evidence="1 6" id="KW-0285">Flavoprotein</keyword>
<evidence type="ECO:0000259" key="7">
    <source>
        <dbReference type="Pfam" id="PF02525"/>
    </source>
</evidence>
<dbReference type="InterPro" id="IPR029039">
    <property type="entry name" value="Flavoprotein-like_sf"/>
</dbReference>
<comment type="catalytic activity">
    <reaction evidence="5">
        <text>N,N-dimethyl-1,4-phenylenediamine + anthranilate + 2 NAD(+) = 2-(4-dimethylaminophenyl)diazenylbenzoate + 2 NADH + 2 H(+)</text>
        <dbReference type="Rhea" id="RHEA:55872"/>
        <dbReference type="ChEBI" id="CHEBI:15378"/>
        <dbReference type="ChEBI" id="CHEBI:15783"/>
        <dbReference type="ChEBI" id="CHEBI:16567"/>
        <dbReference type="ChEBI" id="CHEBI:57540"/>
        <dbReference type="ChEBI" id="CHEBI:57945"/>
        <dbReference type="ChEBI" id="CHEBI:71579"/>
        <dbReference type="EC" id="1.7.1.17"/>
    </reaction>
    <physiologicalReaction direction="right-to-left" evidence="5">
        <dbReference type="Rhea" id="RHEA:55874"/>
    </physiologicalReaction>
</comment>
<dbReference type="SUPFAM" id="SSF52218">
    <property type="entry name" value="Flavoproteins"/>
    <property type="match status" value="1"/>
</dbReference>
<organism evidence="8 9">
    <name type="scientific">Ethanoligenens harbinense (strain DSM 18485 / JCM 12961 / CGMCC 1.5033 / YUAN-3)</name>
    <dbReference type="NCBI Taxonomy" id="663278"/>
    <lineage>
        <taxon>Bacteria</taxon>
        <taxon>Bacillati</taxon>
        <taxon>Bacillota</taxon>
        <taxon>Clostridia</taxon>
        <taxon>Eubacteriales</taxon>
        <taxon>Oscillospiraceae</taxon>
        <taxon>Ethanoligenens</taxon>
    </lineage>
</organism>
<comment type="function">
    <text evidence="6">Also exhibits azoreductase activity. Catalyzes the reductive cleavage of the azo bond in aromatic azo compounds to the corresponding amines.</text>
</comment>
<comment type="subunit">
    <text evidence="6">Homodimer.</text>
</comment>
<feature type="binding site" evidence="6">
    <location>
        <begin position="17"/>
        <end position="19"/>
    </location>
    <ligand>
        <name>FMN</name>
        <dbReference type="ChEBI" id="CHEBI:58210"/>
    </ligand>
</feature>
<reference evidence="8 9" key="1">
    <citation type="submission" date="2010-12" db="EMBL/GenBank/DDBJ databases">
        <title>Complete sequence of Ethanoligenens harbinense YUAN-3.</title>
        <authorList>
            <person name="Lucas S."/>
            <person name="Copeland A."/>
            <person name="Lapidus A."/>
            <person name="Cheng J.-F."/>
            <person name="Bruce D."/>
            <person name="Goodwin L."/>
            <person name="Pitluck S."/>
            <person name="Chertkov O."/>
            <person name="Misra M."/>
            <person name="Detter J.C."/>
            <person name="Han C."/>
            <person name="Tapia R."/>
            <person name="Land M."/>
            <person name="Hauser L."/>
            <person name="Jeffries C."/>
            <person name="Kyrpides N."/>
            <person name="Ivanova N."/>
            <person name="Mikhailova N."/>
            <person name="Wang A."/>
            <person name="Mouttaki H."/>
            <person name="He Z."/>
            <person name="Zhou J."/>
            <person name="Hemme C.L."/>
            <person name="Woyke T."/>
        </authorList>
    </citation>
    <scope>NUCLEOTIDE SEQUENCE [LARGE SCALE GENOMIC DNA]</scope>
    <source>
        <strain evidence="9">DSM 18485 / JCM 12961 / CGMCC 1.5033 / YUAN-3</strain>
    </source>
</reference>
<dbReference type="EMBL" id="CP002400">
    <property type="protein sequence ID" value="ADU26010.1"/>
    <property type="molecule type" value="Genomic_DNA"/>
</dbReference>
<accession>E6U8L9</accession>
<dbReference type="Proteomes" id="UP000001551">
    <property type="component" value="Chromosome"/>
</dbReference>
<comment type="cofactor">
    <cofactor evidence="6">
        <name>FMN</name>
        <dbReference type="ChEBI" id="CHEBI:58210"/>
    </cofactor>
    <text evidence="6">Binds 1 FMN per subunit.</text>
</comment>
<keyword evidence="3 6" id="KW-0560">Oxidoreductase</keyword>
<comment type="caution">
    <text evidence="6">Lacks conserved residue(s) required for the propagation of feature annotation.</text>
</comment>
<feature type="binding site" evidence="6">
    <location>
        <position position="10"/>
    </location>
    <ligand>
        <name>FMN</name>
        <dbReference type="ChEBI" id="CHEBI:58210"/>
    </ligand>
</feature>
<dbReference type="PANTHER" id="PTHR43741:SF4">
    <property type="entry name" value="FMN-DEPENDENT NADH:QUINONE OXIDOREDUCTASE"/>
    <property type="match status" value="1"/>
</dbReference>
<dbReference type="eggNOG" id="COG1182">
    <property type="taxonomic scope" value="Bacteria"/>
</dbReference>
<gene>
    <name evidence="6" type="primary">azoR</name>
    <name evidence="8" type="ordered locus">Ethha_0425</name>
</gene>
<keyword evidence="9" id="KW-1185">Reference proteome</keyword>
<feature type="domain" description="Flavodoxin-like fold" evidence="7">
    <location>
        <begin position="2"/>
        <end position="207"/>
    </location>
</feature>
<evidence type="ECO:0000313" key="9">
    <source>
        <dbReference type="Proteomes" id="UP000001551"/>
    </source>
</evidence>
<comment type="function">
    <text evidence="6">Quinone reductase that provides resistance to thiol-specific stress caused by electrophilic quinones.</text>
</comment>
<dbReference type="Gene3D" id="3.40.50.360">
    <property type="match status" value="1"/>
</dbReference>
<dbReference type="InterPro" id="IPR003680">
    <property type="entry name" value="Flavodoxin_fold"/>
</dbReference>
<dbReference type="RefSeq" id="WP_013484391.1">
    <property type="nucleotide sequence ID" value="NC_014828.1"/>
</dbReference>
<keyword evidence="2 6" id="KW-0288">FMN</keyword>
<comment type="catalytic activity">
    <reaction evidence="6">
        <text>2 a quinone + NADH + H(+) = 2 a 1,4-benzosemiquinone + NAD(+)</text>
        <dbReference type="Rhea" id="RHEA:65952"/>
        <dbReference type="ChEBI" id="CHEBI:15378"/>
        <dbReference type="ChEBI" id="CHEBI:57540"/>
        <dbReference type="ChEBI" id="CHEBI:57945"/>
        <dbReference type="ChEBI" id="CHEBI:132124"/>
        <dbReference type="ChEBI" id="CHEBI:134225"/>
    </reaction>
</comment>
<dbReference type="GO" id="GO:0010181">
    <property type="term" value="F:FMN binding"/>
    <property type="evidence" value="ECO:0007669"/>
    <property type="project" value="UniProtKB-UniRule"/>
</dbReference>
<protein>
    <recommendedName>
        <fullName evidence="6">FMN dependent NADH:quinone oxidoreductase</fullName>
        <ecNumber evidence="6">1.6.5.-</ecNumber>
    </recommendedName>
    <alternativeName>
        <fullName evidence="6">Azo-dye reductase</fullName>
    </alternativeName>
    <alternativeName>
        <fullName evidence="6">FMN-dependent NADH-azo compound oxidoreductase</fullName>
    </alternativeName>
    <alternativeName>
        <fullName evidence="6">FMN-dependent NADH-azoreductase</fullName>
        <ecNumber evidence="6">1.7.1.17</ecNumber>
    </alternativeName>
</protein>
<dbReference type="GO" id="GO:0009055">
    <property type="term" value="F:electron transfer activity"/>
    <property type="evidence" value="ECO:0007669"/>
    <property type="project" value="UniProtKB-UniRule"/>
</dbReference>
<dbReference type="EC" id="1.6.5.-" evidence="6"/>
<evidence type="ECO:0000256" key="2">
    <source>
        <dbReference type="ARBA" id="ARBA00022643"/>
    </source>
</evidence>
<dbReference type="STRING" id="663278.Ethha_0425"/>
<dbReference type="KEGG" id="eha:Ethha_0425"/>
<dbReference type="Pfam" id="PF02525">
    <property type="entry name" value="Flavodoxin_2"/>
    <property type="match status" value="1"/>
</dbReference>
<dbReference type="AlphaFoldDB" id="E6U8L9"/>
<dbReference type="GO" id="GO:0016652">
    <property type="term" value="F:oxidoreductase activity, acting on NAD(P)H as acceptor"/>
    <property type="evidence" value="ECO:0007669"/>
    <property type="project" value="UniProtKB-UniRule"/>
</dbReference>
<evidence type="ECO:0000256" key="6">
    <source>
        <dbReference type="HAMAP-Rule" id="MF_01216"/>
    </source>
</evidence>
<dbReference type="InterPro" id="IPR050104">
    <property type="entry name" value="FMN-dep_NADH:Q_OxRdtase_AzoR1"/>
</dbReference>
<sequence>MKKLLYISASPKPETESVSKQAARTFIQRLMAQETDYQLEELDLYTSDIPMPGHQHFDRQSHLVAGPAYEALSPEDKAVIDRMNQLCTQFQQADTYVISAPMWGMSFPSRLKQYFDCILLIDHLFSIDSTGFHGLLGDKERRMVYVQSSGGVYPKIFYGQMNYAVKYCHDIFKHLGVATFDPILVQGAETPGVGRYKALEVAAQDMDDVLCRLAGPHPMPRWA</sequence>
<evidence type="ECO:0000256" key="5">
    <source>
        <dbReference type="ARBA" id="ARBA00048542"/>
    </source>
</evidence>
<keyword evidence="4 6" id="KW-0520">NAD</keyword>
<dbReference type="HOGENOM" id="CLU_088964_3_1_9"/>
<dbReference type="PANTHER" id="PTHR43741">
    <property type="entry name" value="FMN-DEPENDENT NADH-AZOREDUCTASE 1"/>
    <property type="match status" value="1"/>
</dbReference>
<dbReference type="EC" id="1.7.1.17" evidence="6"/>
<dbReference type="InterPro" id="IPR023048">
    <property type="entry name" value="NADH:quinone_OxRdtase_FMN_depd"/>
</dbReference>
<evidence type="ECO:0000313" key="8">
    <source>
        <dbReference type="EMBL" id="ADU26010.1"/>
    </source>
</evidence>
<proteinExistence type="inferred from homology"/>
<evidence type="ECO:0000256" key="4">
    <source>
        <dbReference type="ARBA" id="ARBA00023027"/>
    </source>
</evidence>
<dbReference type="GO" id="GO:0016655">
    <property type="term" value="F:oxidoreductase activity, acting on NAD(P)H, quinone or similar compound as acceptor"/>
    <property type="evidence" value="ECO:0007669"/>
    <property type="project" value="InterPro"/>
</dbReference>
<name>E6U8L9_ETHHY</name>
<evidence type="ECO:0000256" key="1">
    <source>
        <dbReference type="ARBA" id="ARBA00022630"/>
    </source>
</evidence>
<dbReference type="HAMAP" id="MF_01216">
    <property type="entry name" value="Azoreductase_type1"/>
    <property type="match status" value="1"/>
</dbReference>